<gene>
    <name evidence="3" type="ORF">QJT80_02455</name>
</gene>
<dbReference type="PANTHER" id="PTHR37423:SF2">
    <property type="entry name" value="MEMBRANE-BOUND LYTIC MUREIN TRANSGLYCOSYLASE C"/>
    <property type="match status" value="1"/>
</dbReference>
<dbReference type="InterPro" id="IPR018392">
    <property type="entry name" value="LysM"/>
</dbReference>
<proteinExistence type="inferred from homology"/>
<dbReference type="Gene3D" id="1.10.530.10">
    <property type="match status" value="1"/>
</dbReference>
<accession>A0AA95H5K8</accession>
<dbReference type="InterPro" id="IPR036779">
    <property type="entry name" value="LysM_dom_sf"/>
</dbReference>
<feature type="domain" description="LysM" evidence="2">
    <location>
        <begin position="267"/>
        <end position="311"/>
    </location>
</feature>
<evidence type="ECO:0000313" key="3">
    <source>
        <dbReference type="EMBL" id="WGZ91342.1"/>
    </source>
</evidence>
<dbReference type="SUPFAM" id="SSF53955">
    <property type="entry name" value="Lysozyme-like"/>
    <property type="match status" value="1"/>
</dbReference>
<evidence type="ECO:0000259" key="2">
    <source>
        <dbReference type="PROSITE" id="PS51782"/>
    </source>
</evidence>
<organism evidence="3">
    <name type="scientific">Candidatus Thiocaldithrix dubininis</name>
    <dbReference type="NCBI Taxonomy" id="3080823"/>
    <lineage>
        <taxon>Bacteria</taxon>
        <taxon>Pseudomonadati</taxon>
        <taxon>Pseudomonadota</taxon>
        <taxon>Gammaproteobacteria</taxon>
        <taxon>Thiotrichales</taxon>
        <taxon>Thiotrichaceae</taxon>
        <taxon>Candidatus Thiocaldithrix</taxon>
    </lineage>
</organism>
<dbReference type="CDD" id="cd00118">
    <property type="entry name" value="LysM"/>
    <property type="match status" value="1"/>
</dbReference>
<dbReference type="InterPro" id="IPR008258">
    <property type="entry name" value="Transglycosylase_SLT_dom_1"/>
</dbReference>
<evidence type="ECO:0000256" key="1">
    <source>
        <dbReference type="ARBA" id="ARBA00007734"/>
    </source>
</evidence>
<reference evidence="3" key="2">
    <citation type="submission" date="2023-04" db="EMBL/GenBank/DDBJ databases">
        <authorList>
            <person name="Beletskiy A.V."/>
            <person name="Mardanov A.V."/>
            <person name="Ravin N.V."/>
        </authorList>
    </citation>
    <scope>NUCLEOTIDE SEQUENCE</scope>
    <source>
        <strain evidence="3">GKL-01</strain>
    </source>
</reference>
<dbReference type="InterPro" id="IPR023346">
    <property type="entry name" value="Lysozyme-like_dom_sf"/>
</dbReference>
<dbReference type="EMBL" id="CP124755">
    <property type="protein sequence ID" value="WGZ91342.1"/>
    <property type="molecule type" value="Genomic_DNA"/>
</dbReference>
<dbReference type="SMART" id="SM00257">
    <property type="entry name" value="LysM"/>
    <property type="match status" value="1"/>
</dbReference>
<reference evidence="3" key="1">
    <citation type="journal article" date="2023" name="Int. J. Mol. Sci.">
        <title>Metagenomics Revealed a New Genus 'Candidatus Thiocaldithrix dubininis' gen. nov., sp. nov. and a New Species 'Candidatus Thiothrix putei' sp. nov. in the Family Thiotrichaceae, Some Members of Which Have Traits of Both Na+- and H+-Motive Energetics.</title>
        <authorList>
            <person name="Ravin N.V."/>
            <person name="Muntyan M.S."/>
            <person name="Smolyakov D.D."/>
            <person name="Rudenko T.S."/>
            <person name="Beletsky A.V."/>
            <person name="Mardanov A.V."/>
            <person name="Grabovich M.Y."/>
        </authorList>
    </citation>
    <scope>NUCLEOTIDE SEQUENCE</scope>
    <source>
        <strain evidence="3">GKL-01</strain>
    </source>
</reference>
<dbReference type="PANTHER" id="PTHR37423">
    <property type="entry name" value="SOLUBLE LYTIC MUREIN TRANSGLYCOSYLASE-RELATED"/>
    <property type="match status" value="1"/>
</dbReference>
<dbReference type="CDD" id="cd16896">
    <property type="entry name" value="LT_Slt70-like"/>
    <property type="match status" value="1"/>
</dbReference>
<dbReference type="AlphaFoldDB" id="A0AA95H5K8"/>
<dbReference type="Proteomes" id="UP001300672">
    <property type="component" value="Chromosome"/>
</dbReference>
<comment type="similarity">
    <text evidence="1">Belongs to the transglycosylase Slt family.</text>
</comment>
<name>A0AA95H5K8_9GAMM</name>
<protein>
    <submittedName>
        <fullName evidence="3">Transglycosylase SLT domain-containing protein</fullName>
    </submittedName>
</protein>
<dbReference type="PROSITE" id="PS51782">
    <property type="entry name" value="LYSM"/>
    <property type="match status" value="1"/>
</dbReference>
<sequence>MDKITSYTVGALMTVSLTAAPTYFNTAHASAKAFKSFKRTSAAAPIKKFRYKARVATPTGGGGCQTLSADTLEAKASPFRQTINQAAQKYGVSTSLIKSVITIESCFKPTARGSSGEKGLMQLMPGTARRFNIKNGYSAQQNIHGGTKYLSLLLDRYNGNTHRAVAAYNAGEGNVGLSGRIPNSYYVGKVMHAYSKFSKGKSQARFARYDAVKAEPTHLAVGAIFTPVNDGKPANKRIRTKQALFKAQGAERNWPWGQRKTRSQQQGVYQVRTGDTLYGVMQETGIPVKKLMRLNGLKSVDNLSVGQVLRLPKGRG</sequence>
<dbReference type="KEGG" id="tdu:QJT80_02455"/>
<dbReference type="SUPFAM" id="SSF54106">
    <property type="entry name" value="LysM domain"/>
    <property type="match status" value="1"/>
</dbReference>
<dbReference type="Pfam" id="PF01464">
    <property type="entry name" value="SLT"/>
    <property type="match status" value="1"/>
</dbReference>
<dbReference type="Gene3D" id="3.10.350.10">
    <property type="entry name" value="LysM domain"/>
    <property type="match status" value="1"/>
</dbReference>
<dbReference type="Pfam" id="PF01476">
    <property type="entry name" value="LysM"/>
    <property type="match status" value="1"/>
</dbReference>